<evidence type="ECO:0000256" key="4">
    <source>
        <dbReference type="ARBA" id="ARBA00022807"/>
    </source>
</evidence>
<name>F4Q0C9_CACFS</name>
<dbReference type="PANTHER" id="PTHR23402">
    <property type="entry name" value="PROTEASE FAMILY C15 PYROGLUTAMYL-PEPTIDASE I-RELATED"/>
    <property type="match status" value="1"/>
</dbReference>
<dbReference type="FunFam" id="3.40.630.20:FF:000003">
    <property type="entry name" value="Pyrrolidone-carboxylate peptidase isoform A"/>
    <property type="match status" value="1"/>
</dbReference>
<sequence length="370" mass="42009">MSTTTTTRKTKFIITGFGKFANVVDNPSTHLINHLQKSLHTLNTTKNFEVVKTDILEVSAQAVNKYLQDIETNVLKVNNNNNNNNNTTDADDHQDNIVLLHLGVSGLAKELNIERFGWNCANFANPDEAGWTALNEAINDTCQIHNSIETNLPTNQLVNSLAGKKHKVQESTDPGRFICNYIYFSSLCLSQRYKCKSLFVHIPHFEAIDFDSQREIGMDDLYSASNDYNMWLDQREQEQQVPRSSSSIVNSGGGGGYQLEGDDQYEDEDDFLLPSSNDIDPYLFITEKKKLMEKKRMERELKECLLLLFSGFCIFCLWILSLQYWKSRSPVVRGLVKLQIVTESVGICNNCLSEISSGNYENLQVEVEDD</sequence>
<dbReference type="InterPro" id="IPR036440">
    <property type="entry name" value="Peptidase_C15-like_sf"/>
</dbReference>
<dbReference type="GeneID" id="14870452"/>
<keyword evidence="7" id="KW-1185">Reference proteome</keyword>
<dbReference type="Pfam" id="PF01470">
    <property type="entry name" value="Peptidase_C15"/>
    <property type="match status" value="1"/>
</dbReference>
<dbReference type="EMBL" id="GL883018">
    <property type="protein sequence ID" value="EGG18280.1"/>
    <property type="molecule type" value="Genomic_DNA"/>
</dbReference>
<protein>
    <submittedName>
        <fullName evidence="6">Uncharacterized protein</fullName>
    </submittedName>
</protein>
<evidence type="ECO:0000256" key="2">
    <source>
        <dbReference type="ARBA" id="ARBA00022670"/>
    </source>
</evidence>
<dbReference type="InterPro" id="IPR016125">
    <property type="entry name" value="Peptidase_C15-like"/>
</dbReference>
<keyword evidence="4" id="KW-0788">Thiol protease</keyword>
<keyword evidence="2" id="KW-0645">Protease</keyword>
<dbReference type="Gene3D" id="3.40.630.20">
    <property type="entry name" value="Peptidase C15, pyroglutamyl peptidase I-like"/>
    <property type="match status" value="1"/>
</dbReference>
<dbReference type="KEGG" id="dfa:DFA_03774"/>
<keyword evidence="3" id="KW-0378">Hydrolase</keyword>
<proteinExistence type="inferred from homology"/>
<dbReference type="GO" id="GO:0006508">
    <property type="term" value="P:proteolysis"/>
    <property type="evidence" value="ECO:0007669"/>
    <property type="project" value="UniProtKB-KW"/>
</dbReference>
<reference evidence="7" key="1">
    <citation type="journal article" date="2011" name="Genome Res.">
        <title>Phylogeny-wide analysis of social amoeba genomes highlights ancient origins for complex intercellular communication.</title>
        <authorList>
            <person name="Heidel A.J."/>
            <person name="Lawal H.M."/>
            <person name="Felder M."/>
            <person name="Schilde C."/>
            <person name="Helps N.R."/>
            <person name="Tunggal B."/>
            <person name="Rivero F."/>
            <person name="John U."/>
            <person name="Schleicher M."/>
            <person name="Eichinger L."/>
            <person name="Platzer M."/>
            <person name="Noegel A.A."/>
            <person name="Schaap P."/>
            <person name="Gloeckner G."/>
        </authorList>
    </citation>
    <scope>NUCLEOTIDE SEQUENCE [LARGE SCALE GENOMIC DNA]</scope>
    <source>
        <strain evidence="7">SH3</strain>
    </source>
</reference>
<evidence type="ECO:0000256" key="1">
    <source>
        <dbReference type="ARBA" id="ARBA00006641"/>
    </source>
</evidence>
<evidence type="ECO:0000256" key="5">
    <source>
        <dbReference type="SAM" id="Phobius"/>
    </source>
</evidence>
<dbReference type="STRING" id="1054147.F4Q0C9"/>
<evidence type="ECO:0000313" key="7">
    <source>
        <dbReference type="Proteomes" id="UP000007797"/>
    </source>
</evidence>
<keyword evidence="5" id="KW-1133">Transmembrane helix</keyword>
<accession>F4Q0C9</accession>
<dbReference type="RefSeq" id="XP_004357103.1">
    <property type="nucleotide sequence ID" value="XM_004357048.1"/>
</dbReference>
<dbReference type="SUPFAM" id="SSF53182">
    <property type="entry name" value="Pyrrolidone carboxyl peptidase (pyroglutamate aminopeptidase)"/>
    <property type="match status" value="1"/>
</dbReference>
<keyword evidence="5" id="KW-0472">Membrane</keyword>
<gene>
    <name evidence="6" type="ORF">DFA_03774</name>
</gene>
<keyword evidence="5" id="KW-0812">Transmembrane</keyword>
<dbReference type="PANTHER" id="PTHR23402:SF1">
    <property type="entry name" value="PYROGLUTAMYL-PEPTIDASE I"/>
    <property type="match status" value="1"/>
</dbReference>
<evidence type="ECO:0000256" key="3">
    <source>
        <dbReference type="ARBA" id="ARBA00022801"/>
    </source>
</evidence>
<evidence type="ECO:0000313" key="6">
    <source>
        <dbReference type="EMBL" id="EGG18280.1"/>
    </source>
</evidence>
<dbReference type="OrthoDB" id="407146at2759"/>
<feature type="transmembrane region" description="Helical" evidence="5">
    <location>
        <begin position="304"/>
        <end position="325"/>
    </location>
</feature>
<dbReference type="GO" id="GO:0008234">
    <property type="term" value="F:cysteine-type peptidase activity"/>
    <property type="evidence" value="ECO:0007669"/>
    <property type="project" value="UniProtKB-KW"/>
</dbReference>
<dbReference type="AlphaFoldDB" id="F4Q0C9"/>
<comment type="similarity">
    <text evidence="1">Belongs to the peptidase C15 family.</text>
</comment>
<dbReference type="Proteomes" id="UP000007797">
    <property type="component" value="Unassembled WGS sequence"/>
</dbReference>
<organism evidence="6 7">
    <name type="scientific">Cavenderia fasciculata</name>
    <name type="common">Slime mold</name>
    <name type="synonym">Dictyostelium fasciculatum</name>
    <dbReference type="NCBI Taxonomy" id="261658"/>
    <lineage>
        <taxon>Eukaryota</taxon>
        <taxon>Amoebozoa</taxon>
        <taxon>Evosea</taxon>
        <taxon>Eumycetozoa</taxon>
        <taxon>Dictyostelia</taxon>
        <taxon>Acytosteliales</taxon>
        <taxon>Cavenderiaceae</taxon>
        <taxon>Cavenderia</taxon>
    </lineage>
</organism>